<comment type="pathway">
    <text evidence="1 7">Metabolic intermediate biosynthesis; chorismate biosynthesis; chorismate from D-erythrose 4-phosphate and phosphoenolpyruvate: step 1/7.</text>
</comment>
<keyword evidence="7" id="KW-0809">Transit peptide</keyword>
<accession>A0AAW1RST6</accession>
<dbReference type="SUPFAM" id="SSF51569">
    <property type="entry name" value="Aldolase"/>
    <property type="match status" value="1"/>
</dbReference>
<dbReference type="GO" id="GO:0008652">
    <property type="term" value="P:amino acid biosynthetic process"/>
    <property type="evidence" value="ECO:0007669"/>
    <property type="project" value="UniProtKB-KW"/>
</dbReference>
<evidence type="ECO:0000256" key="7">
    <source>
        <dbReference type="RuleBase" id="RU363071"/>
    </source>
</evidence>
<feature type="binding site" evidence="6">
    <location>
        <position position="143"/>
    </location>
    <ligand>
        <name>Mn(2+)</name>
        <dbReference type="ChEBI" id="CHEBI:29035"/>
    </ligand>
</feature>
<dbReference type="AlphaFoldDB" id="A0AAW1RST6"/>
<evidence type="ECO:0000256" key="1">
    <source>
        <dbReference type="ARBA" id="ARBA00004688"/>
    </source>
</evidence>
<keyword evidence="6" id="KW-0464">Manganese</keyword>
<dbReference type="EMBL" id="JALJOS010000007">
    <property type="protein sequence ID" value="KAK9836764.1"/>
    <property type="molecule type" value="Genomic_DNA"/>
</dbReference>
<dbReference type="InterPro" id="IPR002480">
    <property type="entry name" value="DAHP_synth_2"/>
</dbReference>
<dbReference type="Proteomes" id="UP001438707">
    <property type="component" value="Unassembled WGS sequence"/>
</dbReference>
<evidence type="ECO:0000313" key="9">
    <source>
        <dbReference type="Proteomes" id="UP001438707"/>
    </source>
</evidence>
<feature type="binding site" evidence="6">
    <location>
        <position position="468"/>
    </location>
    <ligand>
        <name>Mn(2+)</name>
        <dbReference type="ChEBI" id="CHEBI:29035"/>
    </ligand>
</feature>
<evidence type="ECO:0000256" key="3">
    <source>
        <dbReference type="ARBA" id="ARBA00022679"/>
    </source>
</evidence>
<keyword evidence="4 7" id="KW-0057">Aromatic amino acid biosynthesis</keyword>
<evidence type="ECO:0000256" key="4">
    <source>
        <dbReference type="ARBA" id="ARBA00023141"/>
    </source>
</evidence>
<feature type="binding site" evidence="6">
    <location>
        <position position="427"/>
    </location>
    <ligand>
        <name>Mn(2+)</name>
        <dbReference type="ChEBI" id="CHEBI:29035"/>
    </ligand>
</feature>
<dbReference type="PANTHER" id="PTHR21337:SF0">
    <property type="entry name" value="PHOSPHO-2-DEHYDRO-3-DEOXYHEPTONATE ALDOLASE"/>
    <property type="match status" value="1"/>
</dbReference>
<feature type="binding site" evidence="6">
    <location>
        <position position="364"/>
    </location>
    <ligand>
        <name>phosphoenolpyruvate</name>
        <dbReference type="ChEBI" id="CHEBI:58702"/>
    </ligand>
</feature>
<evidence type="ECO:0000313" key="8">
    <source>
        <dbReference type="EMBL" id="KAK9836764.1"/>
    </source>
</evidence>
<dbReference type="GO" id="GO:0009073">
    <property type="term" value="P:aromatic amino acid family biosynthetic process"/>
    <property type="evidence" value="ECO:0007669"/>
    <property type="project" value="UniProtKB-KW"/>
</dbReference>
<keyword evidence="6" id="KW-0104">Cadmium</keyword>
<dbReference type="PANTHER" id="PTHR21337">
    <property type="entry name" value="PHOSPHO-2-DEHYDRO-3-DEOXYHEPTONATE ALDOLASE 1, 2"/>
    <property type="match status" value="1"/>
</dbReference>
<reference evidence="8 9" key="1">
    <citation type="journal article" date="2024" name="Nat. Commun.">
        <title>Phylogenomics reveals the evolutionary origins of lichenization in chlorophyte algae.</title>
        <authorList>
            <person name="Puginier C."/>
            <person name="Libourel C."/>
            <person name="Otte J."/>
            <person name="Skaloud P."/>
            <person name="Haon M."/>
            <person name="Grisel S."/>
            <person name="Petersen M."/>
            <person name="Berrin J.G."/>
            <person name="Delaux P.M."/>
            <person name="Dal Grande F."/>
            <person name="Keller J."/>
        </authorList>
    </citation>
    <scope>NUCLEOTIDE SEQUENCE [LARGE SCALE GENOMIC DNA]</scope>
    <source>
        <strain evidence="8 9">SAG 2145</strain>
    </source>
</reference>
<keyword evidence="7" id="KW-0150">Chloroplast</keyword>
<sequence>MALLQGALGCGSLVPVSSVAAAVPSGNSLQAAPSARRCSRNRRRQVFKPTSVYSARLPGAVLEPPIVPFRGDAEHLAQWSRASWSDREALQQPDYPDHDALQKATAWIARQPPLVFAGECRTLQAHLAKCAAGEAFLLQGGDCAESFKDFSADRIRDTFRVMLQMSVVMTFGGSIPVVKMGRMAGQFAKPRSSPMEKCGDRQLPSYRGDIINGPEQTEEARIPNPERLKEAYNQSSSTLNLLRAFSKGGYADLRRVTQWNLDFMAKADEGQAYLELSRQIDAAIKFMVACGLEYSHPIMTETDFHVGHECLLLDYEQALTRQDSTTGLWYGCSGHFLWCGERTRQLDGAHLEYLRGIGNPLGVKVSDKMEPSELVSLIAAVNPENVPGRISVIVRMGANKLRNKFPALIQAVQQSGQVVTWVCDPMHGNIEAVNGIKTRRYKNVRAEVEAFFDVHEELGTIPGGVHLEMTGDNVTECVGGGSSIEETDLSSRYHTHCDPRLNAEQSLELAFYVASRLAQRKDSMATVEKQAATQPHLAGLAMNGAMNGHH</sequence>
<organism evidence="8 9">
    <name type="scientific">Apatococcus lobatus</name>
    <dbReference type="NCBI Taxonomy" id="904363"/>
    <lineage>
        <taxon>Eukaryota</taxon>
        <taxon>Viridiplantae</taxon>
        <taxon>Chlorophyta</taxon>
        <taxon>core chlorophytes</taxon>
        <taxon>Trebouxiophyceae</taxon>
        <taxon>Chlorellales</taxon>
        <taxon>Chlorellaceae</taxon>
        <taxon>Apatococcus</taxon>
    </lineage>
</organism>
<keyword evidence="9" id="KW-1185">Reference proteome</keyword>
<feature type="binding site" evidence="6">
    <location>
        <begin position="341"/>
        <end position="342"/>
    </location>
    <ligand>
        <name>phosphoenolpyruvate</name>
        <dbReference type="ChEBI" id="CHEBI:58702"/>
    </ligand>
</feature>
<comment type="catalytic activity">
    <reaction evidence="5 7">
        <text>D-erythrose 4-phosphate + phosphoenolpyruvate + H2O = 7-phospho-2-dehydro-3-deoxy-D-arabino-heptonate + phosphate</text>
        <dbReference type="Rhea" id="RHEA:14717"/>
        <dbReference type="ChEBI" id="CHEBI:15377"/>
        <dbReference type="ChEBI" id="CHEBI:16897"/>
        <dbReference type="ChEBI" id="CHEBI:43474"/>
        <dbReference type="ChEBI" id="CHEBI:58394"/>
        <dbReference type="ChEBI" id="CHEBI:58702"/>
        <dbReference type="EC" id="2.5.1.54"/>
    </reaction>
</comment>
<gene>
    <name evidence="8" type="ORF">WJX74_007605</name>
</gene>
<dbReference type="Gene3D" id="3.20.20.70">
    <property type="entry name" value="Aldolase class I"/>
    <property type="match status" value="1"/>
</dbReference>
<dbReference type="NCBIfam" id="TIGR01358">
    <property type="entry name" value="DAHP_synth_II"/>
    <property type="match status" value="1"/>
</dbReference>
<proteinExistence type="inferred from homology"/>
<feature type="binding site" evidence="6">
    <location>
        <position position="182"/>
    </location>
    <ligand>
        <name>phosphoenolpyruvate</name>
        <dbReference type="ChEBI" id="CHEBI:58702"/>
    </ligand>
</feature>
<evidence type="ECO:0000256" key="5">
    <source>
        <dbReference type="ARBA" id="ARBA00047508"/>
    </source>
</evidence>
<keyword evidence="6" id="KW-0170">Cobalt</keyword>
<dbReference type="GO" id="GO:0009507">
    <property type="term" value="C:chloroplast"/>
    <property type="evidence" value="ECO:0007669"/>
    <property type="project" value="UniProtKB-SubCell"/>
</dbReference>
<dbReference type="GO" id="GO:0003849">
    <property type="term" value="F:3-deoxy-7-phosphoheptulonate synthase activity"/>
    <property type="evidence" value="ECO:0007669"/>
    <property type="project" value="UniProtKB-EC"/>
</dbReference>
<keyword evidence="7" id="KW-0028">Amino-acid biosynthesis</keyword>
<dbReference type="EC" id="2.5.1.54" evidence="7"/>
<feature type="binding site" evidence="6">
    <location>
        <position position="395"/>
    </location>
    <ligand>
        <name>phosphoenolpyruvate</name>
        <dbReference type="ChEBI" id="CHEBI:58702"/>
    </ligand>
</feature>
<comment type="subcellular location">
    <subcellularLocation>
        <location evidence="7">Plastid</location>
        <location evidence="7">Chloroplast</location>
    </subcellularLocation>
</comment>
<comment type="cofactor">
    <cofactor evidence="6">
        <name>Mn(2+)</name>
        <dbReference type="ChEBI" id="CHEBI:29035"/>
    </cofactor>
    <cofactor evidence="6">
        <name>Co(2+)</name>
        <dbReference type="ChEBI" id="CHEBI:48828"/>
    </cofactor>
    <cofactor evidence="6">
        <name>Cd(2+)</name>
        <dbReference type="ChEBI" id="CHEBI:48775"/>
    </cofactor>
    <text evidence="6">Binds 1 divalent cation per subunit. The enzyme is active with manganese, cobalt or cadmium ions.</text>
</comment>
<evidence type="ECO:0000256" key="6">
    <source>
        <dbReference type="PIRSR" id="PIRSR602480-1"/>
    </source>
</evidence>
<keyword evidence="3 7" id="KW-0808">Transferase</keyword>
<name>A0AAW1RST6_9CHLO</name>
<dbReference type="InterPro" id="IPR013785">
    <property type="entry name" value="Aldolase_TIM"/>
</dbReference>
<dbReference type="Pfam" id="PF01474">
    <property type="entry name" value="DAHP_synth_2"/>
    <property type="match status" value="1"/>
</dbReference>
<comment type="similarity">
    <text evidence="2 7">Belongs to the class-II DAHP synthase family.</text>
</comment>
<comment type="caution">
    <text evidence="8">The sequence shown here is derived from an EMBL/GenBank/DDBJ whole genome shotgun (WGS) entry which is preliminary data.</text>
</comment>
<evidence type="ECO:0000256" key="2">
    <source>
        <dbReference type="ARBA" id="ARBA00008911"/>
    </source>
</evidence>
<keyword evidence="7" id="KW-0934">Plastid</keyword>
<protein>
    <recommendedName>
        <fullName evidence="7">Phospho-2-dehydro-3-deoxyheptonate aldolase</fullName>
        <ecNumber evidence="7">2.5.1.54</ecNumber>
    </recommendedName>
</protein>
<feature type="binding site" evidence="6">
    <location>
        <position position="498"/>
    </location>
    <ligand>
        <name>Mn(2+)</name>
        <dbReference type="ChEBI" id="CHEBI:29035"/>
    </ligand>
</feature>